<evidence type="ECO:0000313" key="11">
    <source>
        <dbReference type="EMBL" id="KIM46869.1"/>
    </source>
</evidence>
<keyword evidence="5 9" id="KW-0560">Oxidoreductase</keyword>
<feature type="compositionally biased region" description="Polar residues" evidence="10">
    <location>
        <begin position="81"/>
        <end position="92"/>
    </location>
</feature>
<gene>
    <name evidence="11" type="ORF">M413DRAFT_7572</name>
</gene>
<reference evidence="12" key="2">
    <citation type="submission" date="2015-01" db="EMBL/GenBank/DDBJ databases">
        <title>Evolutionary Origins and Diversification of the Mycorrhizal Mutualists.</title>
        <authorList>
            <consortium name="DOE Joint Genome Institute"/>
            <consortium name="Mycorrhizal Genomics Consortium"/>
            <person name="Kohler A."/>
            <person name="Kuo A."/>
            <person name="Nagy L.G."/>
            <person name="Floudas D."/>
            <person name="Copeland A."/>
            <person name="Barry K.W."/>
            <person name="Cichocki N."/>
            <person name="Veneault-Fourrey C."/>
            <person name="LaButti K."/>
            <person name="Lindquist E.A."/>
            <person name="Lipzen A."/>
            <person name="Lundell T."/>
            <person name="Morin E."/>
            <person name="Murat C."/>
            <person name="Riley R."/>
            <person name="Ohm R."/>
            <person name="Sun H."/>
            <person name="Tunlid A."/>
            <person name="Henrissat B."/>
            <person name="Grigoriev I.V."/>
            <person name="Hibbett D.S."/>
            <person name="Martin F."/>
        </authorList>
    </citation>
    <scope>NUCLEOTIDE SEQUENCE [LARGE SCALE GENOMIC DNA]</scope>
    <source>
        <strain evidence="12">h7</strain>
    </source>
</reference>
<evidence type="ECO:0000256" key="7">
    <source>
        <dbReference type="ARBA" id="ARBA00023033"/>
    </source>
</evidence>
<evidence type="ECO:0000256" key="10">
    <source>
        <dbReference type="SAM" id="MobiDB-lite"/>
    </source>
</evidence>
<comment type="similarity">
    <text evidence="2 9">Belongs to the cytochrome P450 family.</text>
</comment>
<comment type="cofactor">
    <cofactor evidence="1 8">
        <name>heme</name>
        <dbReference type="ChEBI" id="CHEBI:30413"/>
    </cofactor>
</comment>
<evidence type="ECO:0000256" key="6">
    <source>
        <dbReference type="ARBA" id="ARBA00023004"/>
    </source>
</evidence>
<accession>A0A0C3CS10</accession>
<dbReference type="PROSITE" id="PS00086">
    <property type="entry name" value="CYTOCHROME_P450"/>
    <property type="match status" value="1"/>
</dbReference>
<protein>
    <recommendedName>
        <fullName evidence="13">Cytochrome P450</fullName>
    </recommendedName>
</protein>
<dbReference type="SUPFAM" id="SSF48264">
    <property type="entry name" value="Cytochrome P450"/>
    <property type="match status" value="1"/>
</dbReference>
<keyword evidence="6 8" id="KW-0408">Iron</keyword>
<evidence type="ECO:0000313" key="12">
    <source>
        <dbReference type="Proteomes" id="UP000053424"/>
    </source>
</evidence>
<sequence>MPEEDRSLKEQEQFRERKPLTEQKAGHDLHCLAPRFIMGLLIAGARATGTTASWLMTYLGGHPDWRSKAAAEIEDLLASRCSSPISSPTHETPSAGSPSSSLSAQLASIPIGAWENETPVLDALIRETTRIAQPHTAMRRNLGPELYINNKIIPTGAYVIYPFSDVHLDPEIYPDPWKFDPGRKEVTHVPFGYVGWGGGKTVCLGTRLAKLELKLVTAMFVLGFRHFAVDKMGKPSNPLPAPNWNDILLCRPPVGSFKLKYERTSRQL</sequence>
<dbReference type="Proteomes" id="UP000053424">
    <property type="component" value="Unassembled WGS sequence"/>
</dbReference>
<dbReference type="PANTHER" id="PTHR24286:SF24">
    <property type="entry name" value="LANOSTEROL 14-ALPHA DEMETHYLASE"/>
    <property type="match status" value="1"/>
</dbReference>
<dbReference type="PANTHER" id="PTHR24286">
    <property type="entry name" value="CYTOCHROME P450 26"/>
    <property type="match status" value="1"/>
</dbReference>
<feature type="binding site" description="axial binding residue" evidence="8">
    <location>
        <position position="203"/>
    </location>
    <ligand>
        <name>heme</name>
        <dbReference type="ChEBI" id="CHEBI:30413"/>
    </ligand>
    <ligandPart>
        <name>Fe</name>
        <dbReference type="ChEBI" id="CHEBI:18248"/>
    </ligandPart>
</feature>
<dbReference type="GO" id="GO:0005506">
    <property type="term" value="F:iron ion binding"/>
    <property type="evidence" value="ECO:0007669"/>
    <property type="project" value="InterPro"/>
</dbReference>
<dbReference type="GO" id="GO:0020037">
    <property type="term" value="F:heme binding"/>
    <property type="evidence" value="ECO:0007669"/>
    <property type="project" value="InterPro"/>
</dbReference>
<keyword evidence="4 8" id="KW-0479">Metal-binding</keyword>
<keyword evidence="3 8" id="KW-0349">Heme</keyword>
<evidence type="ECO:0000256" key="9">
    <source>
        <dbReference type="RuleBase" id="RU000461"/>
    </source>
</evidence>
<dbReference type="OrthoDB" id="1055148at2759"/>
<feature type="region of interest" description="Disordered" evidence="10">
    <location>
        <begin position="1"/>
        <end position="22"/>
    </location>
</feature>
<keyword evidence="7 9" id="KW-0503">Monooxygenase</keyword>
<dbReference type="HOGENOM" id="CLU_033574_1_1_1"/>
<dbReference type="GO" id="GO:0004497">
    <property type="term" value="F:monooxygenase activity"/>
    <property type="evidence" value="ECO:0007669"/>
    <property type="project" value="UniProtKB-KW"/>
</dbReference>
<evidence type="ECO:0000256" key="8">
    <source>
        <dbReference type="PIRSR" id="PIRSR602401-1"/>
    </source>
</evidence>
<keyword evidence="12" id="KW-1185">Reference proteome</keyword>
<name>A0A0C3CS10_HEBCY</name>
<dbReference type="EMBL" id="KN831770">
    <property type="protein sequence ID" value="KIM46869.1"/>
    <property type="molecule type" value="Genomic_DNA"/>
</dbReference>
<organism evidence="11 12">
    <name type="scientific">Hebeloma cylindrosporum</name>
    <dbReference type="NCBI Taxonomy" id="76867"/>
    <lineage>
        <taxon>Eukaryota</taxon>
        <taxon>Fungi</taxon>
        <taxon>Dikarya</taxon>
        <taxon>Basidiomycota</taxon>
        <taxon>Agaricomycotina</taxon>
        <taxon>Agaricomycetes</taxon>
        <taxon>Agaricomycetidae</taxon>
        <taxon>Agaricales</taxon>
        <taxon>Agaricineae</taxon>
        <taxon>Hymenogastraceae</taxon>
        <taxon>Hebeloma</taxon>
    </lineage>
</organism>
<dbReference type="GO" id="GO:0016125">
    <property type="term" value="P:sterol metabolic process"/>
    <property type="evidence" value="ECO:0007669"/>
    <property type="project" value="TreeGrafter"/>
</dbReference>
<dbReference type="InterPro" id="IPR002401">
    <property type="entry name" value="Cyt_P450_E_grp-I"/>
</dbReference>
<dbReference type="InterPro" id="IPR036396">
    <property type="entry name" value="Cyt_P450_sf"/>
</dbReference>
<reference evidence="11 12" key="1">
    <citation type="submission" date="2014-04" db="EMBL/GenBank/DDBJ databases">
        <authorList>
            <consortium name="DOE Joint Genome Institute"/>
            <person name="Kuo A."/>
            <person name="Gay G."/>
            <person name="Dore J."/>
            <person name="Kohler A."/>
            <person name="Nagy L.G."/>
            <person name="Floudas D."/>
            <person name="Copeland A."/>
            <person name="Barry K.W."/>
            <person name="Cichocki N."/>
            <person name="Veneault-Fourrey C."/>
            <person name="LaButti K."/>
            <person name="Lindquist E.A."/>
            <person name="Lipzen A."/>
            <person name="Lundell T."/>
            <person name="Morin E."/>
            <person name="Murat C."/>
            <person name="Sun H."/>
            <person name="Tunlid A."/>
            <person name="Henrissat B."/>
            <person name="Grigoriev I.V."/>
            <person name="Hibbett D.S."/>
            <person name="Martin F."/>
            <person name="Nordberg H.P."/>
            <person name="Cantor M.N."/>
            <person name="Hua S.X."/>
        </authorList>
    </citation>
    <scope>NUCLEOTIDE SEQUENCE [LARGE SCALE GENOMIC DNA]</scope>
    <source>
        <strain evidence="12">h7</strain>
    </source>
</reference>
<feature type="region of interest" description="Disordered" evidence="10">
    <location>
        <begin position="81"/>
        <end position="101"/>
    </location>
</feature>
<dbReference type="InterPro" id="IPR017972">
    <property type="entry name" value="Cyt_P450_CS"/>
</dbReference>
<dbReference type="GO" id="GO:0016705">
    <property type="term" value="F:oxidoreductase activity, acting on paired donors, with incorporation or reduction of molecular oxygen"/>
    <property type="evidence" value="ECO:0007669"/>
    <property type="project" value="InterPro"/>
</dbReference>
<dbReference type="STRING" id="686832.A0A0C3CS10"/>
<evidence type="ECO:0000256" key="5">
    <source>
        <dbReference type="ARBA" id="ARBA00023002"/>
    </source>
</evidence>
<proteinExistence type="inferred from homology"/>
<evidence type="ECO:0000256" key="4">
    <source>
        <dbReference type="ARBA" id="ARBA00022723"/>
    </source>
</evidence>
<evidence type="ECO:0000256" key="1">
    <source>
        <dbReference type="ARBA" id="ARBA00001971"/>
    </source>
</evidence>
<dbReference type="Pfam" id="PF00067">
    <property type="entry name" value="p450"/>
    <property type="match status" value="1"/>
</dbReference>
<dbReference type="AlphaFoldDB" id="A0A0C3CS10"/>
<evidence type="ECO:0000256" key="2">
    <source>
        <dbReference type="ARBA" id="ARBA00010617"/>
    </source>
</evidence>
<dbReference type="PRINTS" id="PR00463">
    <property type="entry name" value="EP450I"/>
</dbReference>
<dbReference type="PRINTS" id="PR00385">
    <property type="entry name" value="P450"/>
</dbReference>
<evidence type="ECO:0008006" key="13">
    <source>
        <dbReference type="Google" id="ProtNLM"/>
    </source>
</evidence>
<dbReference type="InterPro" id="IPR001128">
    <property type="entry name" value="Cyt_P450"/>
</dbReference>
<dbReference type="CDD" id="cd00302">
    <property type="entry name" value="cytochrome_P450"/>
    <property type="match status" value="1"/>
</dbReference>
<evidence type="ECO:0000256" key="3">
    <source>
        <dbReference type="ARBA" id="ARBA00022617"/>
    </source>
</evidence>
<dbReference type="Gene3D" id="1.10.630.10">
    <property type="entry name" value="Cytochrome P450"/>
    <property type="match status" value="1"/>
</dbReference>